<name>D7L263_ARALL</name>
<sequence>DEELFLYLIVSSPPPMNLNPWLKKKLQIIETLAARDTIIDFGNHKGKMLGALPSSYLKMGLKESSCSDSEYWAKLEDDVYKDKNLQRKSFMEISERFGKINFELLGTSKGCRIPRQSLGTDDGKTVTMSEQKGISGKLEDVEKQLEPKIRSPFLVVRVC</sequence>
<accession>D7L263</accession>
<dbReference type="HOGENOM" id="CLU_1665199_0_0_1"/>
<dbReference type="EMBL" id="GL348715">
    <property type="protein sequence ID" value="EFH58617.1"/>
    <property type="molecule type" value="Genomic_DNA"/>
</dbReference>
<evidence type="ECO:0000313" key="1">
    <source>
        <dbReference type="EMBL" id="EFH58617.1"/>
    </source>
</evidence>
<dbReference type="Proteomes" id="UP000008694">
    <property type="component" value="Unassembled WGS sequence"/>
</dbReference>
<reference evidence="2" key="1">
    <citation type="journal article" date="2011" name="Nat. Genet.">
        <title>The Arabidopsis lyrata genome sequence and the basis of rapid genome size change.</title>
        <authorList>
            <person name="Hu T.T."/>
            <person name="Pattyn P."/>
            <person name="Bakker E.G."/>
            <person name="Cao J."/>
            <person name="Cheng J.-F."/>
            <person name="Clark R.M."/>
            <person name="Fahlgren N."/>
            <person name="Fawcett J.A."/>
            <person name="Grimwood J."/>
            <person name="Gundlach H."/>
            <person name="Haberer G."/>
            <person name="Hollister J.D."/>
            <person name="Ossowski S."/>
            <person name="Ottilar R.P."/>
            <person name="Salamov A.A."/>
            <person name="Schneeberger K."/>
            <person name="Spannagl M."/>
            <person name="Wang X."/>
            <person name="Yang L."/>
            <person name="Nasrallah M.E."/>
            <person name="Bergelson J."/>
            <person name="Carrington J.C."/>
            <person name="Gaut B.S."/>
            <person name="Schmutz J."/>
            <person name="Mayer K.F.X."/>
            <person name="Van de Peer Y."/>
            <person name="Grigoriev I.V."/>
            <person name="Nordborg M."/>
            <person name="Weigel D."/>
            <person name="Guo Y.-L."/>
        </authorList>
    </citation>
    <scope>NUCLEOTIDE SEQUENCE [LARGE SCALE GENOMIC DNA]</scope>
    <source>
        <strain evidence="2">cv. MN47</strain>
    </source>
</reference>
<evidence type="ECO:0000313" key="2">
    <source>
        <dbReference type="Proteomes" id="UP000008694"/>
    </source>
</evidence>
<proteinExistence type="predicted"/>
<dbReference type="PANTHER" id="PTHR38357:SF1">
    <property type="entry name" value="EXPRESSED PROTEIN"/>
    <property type="match status" value="1"/>
</dbReference>
<dbReference type="PANTHER" id="PTHR38357">
    <property type="entry name" value="EXPRESSED PROTEIN"/>
    <property type="match status" value="1"/>
</dbReference>
<feature type="non-terminal residue" evidence="1">
    <location>
        <position position="1"/>
    </location>
</feature>
<organism evidence="2">
    <name type="scientific">Arabidopsis lyrata subsp. lyrata</name>
    <name type="common">Lyre-leaved rock-cress</name>
    <dbReference type="NCBI Taxonomy" id="81972"/>
    <lineage>
        <taxon>Eukaryota</taxon>
        <taxon>Viridiplantae</taxon>
        <taxon>Streptophyta</taxon>
        <taxon>Embryophyta</taxon>
        <taxon>Tracheophyta</taxon>
        <taxon>Spermatophyta</taxon>
        <taxon>Magnoliopsida</taxon>
        <taxon>eudicotyledons</taxon>
        <taxon>Gunneridae</taxon>
        <taxon>Pentapetalae</taxon>
        <taxon>rosids</taxon>
        <taxon>malvids</taxon>
        <taxon>Brassicales</taxon>
        <taxon>Brassicaceae</taxon>
        <taxon>Camelineae</taxon>
        <taxon>Arabidopsis</taxon>
    </lineage>
</organism>
<keyword evidence="2" id="KW-1185">Reference proteome</keyword>
<dbReference type="GO" id="GO:0009536">
    <property type="term" value="C:plastid"/>
    <property type="evidence" value="ECO:0007669"/>
    <property type="project" value="TreeGrafter"/>
</dbReference>
<protein>
    <submittedName>
        <fullName evidence="1">Uncharacterized protein</fullName>
    </submittedName>
</protein>
<dbReference type="Gramene" id="fgenesh2_kg.3__406__AT1G51080.1">
    <property type="protein sequence ID" value="fgenesh2_kg.3__406__AT1G51080.1"/>
    <property type="gene ID" value="fgenesh2_kg.3__406__AT1G51080.1"/>
</dbReference>
<gene>
    <name evidence="1" type="ORF">ARALYDRAFT_477705</name>
</gene>
<dbReference type="AlphaFoldDB" id="D7L263"/>